<dbReference type="eggNOG" id="ENOG502QWIJ">
    <property type="taxonomic scope" value="Eukaryota"/>
</dbReference>
<dbReference type="AlphaFoldDB" id="A0A1U7ZRF4"/>
<feature type="domain" description="XS" evidence="2">
    <location>
        <begin position="423"/>
        <end position="556"/>
    </location>
</feature>
<dbReference type="GO" id="GO:0031047">
    <property type="term" value="P:regulatory ncRNA-mediated gene silencing"/>
    <property type="evidence" value="ECO:0007669"/>
    <property type="project" value="InterPro"/>
</dbReference>
<accession>A0A1U7ZRF4</accession>
<evidence type="ECO:0000313" key="6">
    <source>
        <dbReference type="RefSeq" id="XP_010256038.1"/>
    </source>
</evidence>
<proteinExistence type="predicted"/>
<sequence length="578" mass="63101">MKDNQKMKTGSNPNPKGSSHKPSSSSSNRKSRWESGNNPNSDRNSGAAGDSKPSKPTSGPKEDAKTGPSKPAVDQIPSSGPGPFPPSGPAAGALLPFPDLAGIGPPPPPAYGFHMLERRTIVLADGSVRSYFALPPDYQDFPTPIPRLDIADRFLPLGPGGHGPEPGGLGFGFDKHFPLGGSLSPDGFRRDRNELYGRGGQHDYWNHLGLDGRGPPPLEGSLKRKYGDEDERDELARQRQQLFRYGNPNCFPSGSGERADYLAGTSSPFRRDAPNSARGMDDLRSSKQMRVGGDYDDIPSRRGAPADDVGLKHPEVDPHALKKAFLRFAKSLNENASQRKNYLEDGKQGPLQCLACGRVSKDFPDVHALVMHAYNSQNADLRYDHLGLHKALCVLMGWNYMKPPENSKAYQSLSADEAAVSRDDLIMWPPVVIIHNTNSGKGKDGRMEGLGNKLMDTKLRDLGFGGGKSKSLYGKDGHLGITVVKFAADQSGLKEATRLAEFFEKEGHGREGWARAQSSKSGKDDENNPNLVKVDEKTGEKKRIFYGYLGTASDLDKVDFDTRKRAVIENRREFKPPN</sequence>
<evidence type="ECO:0000313" key="3">
    <source>
        <dbReference type="Proteomes" id="UP000189703"/>
    </source>
</evidence>
<dbReference type="KEGG" id="nnu:104596534"/>
<dbReference type="RefSeq" id="XP_010256036.1">
    <property type="nucleotide sequence ID" value="XM_010257734.2"/>
</dbReference>
<dbReference type="PANTHER" id="PTHR46619:SF3">
    <property type="entry name" value="RNA RECOGNITION MOTIF XS DOMAIN PROTEIN"/>
    <property type="match status" value="1"/>
</dbReference>
<dbReference type="PANTHER" id="PTHR46619">
    <property type="entry name" value="RNA RECOGNITION MOTIF XS DOMAIN PROTEIN-RELATED"/>
    <property type="match status" value="1"/>
</dbReference>
<evidence type="ECO:0000313" key="5">
    <source>
        <dbReference type="RefSeq" id="XP_010256037.1"/>
    </source>
</evidence>
<feature type="compositionally biased region" description="Polar residues" evidence="1">
    <location>
        <begin position="34"/>
        <end position="44"/>
    </location>
</feature>
<gene>
    <name evidence="4 5 6" type="primary">LOC104596534</name>
</gene>
<dbReference type="Proteomes" id="UP000189703">
    <property type="component" value="Unplaced"/>
</dbReference>
<dbReference type="RefSeq" id="XP_010256038.1">
    <property type="nucleotide sequence ID" value="XM_010257736.2"/>
</dbReference>
<reference evidence="4 5" key="1">
    <citation type="submission" date="2025-04" db="UniProtKB">
        <authorList>
            <consortium name="RefSeq"/>
        </authorList>
    </citation>
    <scope>IDENTIFICATION</scope>
</reference>
<dbReference type="InterPro" id="IPR038588">
    <property type="entry name" value="XS_domain_sf"/>
</dbReference>
<keyword evidence="3" id="KW-1185">Reference proteome</keyword>
<feature type="compositionally biased region" description="Low complexity" evidence="1">
    <location>
        <begin position="11"/>
        <end position="28"/>
    </location>
</feature>
<dbReference type="OrthoDB" id="1915348at2759"/>
<dbReference type="RefSeq" id="XP_010256037.1">
    <property type="nucleotide sequence ID" value="XM_010257735.2"/>
</dbReference>
<evidence type="ECO:0000313" key="4">
    <source>
        <dbReference type="RefSeq" id="XP_010256036.1"/>
    </source>
</evidence>
<dbReference type="OMA" id="DYQDFPP"/>
<evidence type="ECO:0000259" key="2">
    <source>
        <dbReference type="Pfam" id="PF03468"/>
    </source>
</evidence>
<dbReference type="Pfam" id="PF03468">
    <property type="entry name" value="XS"/>
    <property type="match status" value="1"/>
</dbReference>
<dbReference type="Gene3D" id="3.30.70.2890">
    <property type="entry name" value="XS domain"/>
    <property type="match status" value="1"/>
</dbReference>
<dbReference type="InterPro" id="IPR005380">
    <property type="entry name" value="XS_domain"/>
</dbReference>
<organism evidence="3 5">
    <name type="scientific">Nelumbo nucifera</name>
    <name type="common">Sacred lotus</name>
    <dbReference type="NCBI Taxonomy" id="4432"/>
    <lineage>
        <taxon>Eukaryota</taxon>
        <taxon>Viridiplantae</taxon>
        <taxon>Streptophyta</taxon>
        <taxon>Embryophyta</taxon>
        <taxon>Tracheophyta</taxon>
        <taxon>Spermatophyta</taxon>
        <taxon>Magnoliopsida</taxon>
        <taxon>Proteales</taxon>
        <taxon>Nelumbonaceae</taxon>
        <taxon>Nelumbo</taxon>
    </lineage>
</organism>
<name>A0A1U7ZRF4_NELNU</name>
<dbReference type="GeneID" id="104596534"/>
<evidence type="ECO:0000256" key="1">
    <source>
        <dbReference type="SAM" id="MobiDB-lite"/>
    </source>
</evidence>
<feature type="region of interest" description="Disordered" evidence="1">
    <location>
        <begin position="1"/>
        <end position="93"/>
    </location>
</feature>
<feature type="region of interest" description="Disordered" evidence="1">
    <location>
        <begin position="510"/>
        <end position="535"/>
    </location>
</feature>
<protein>
    <submittedName>
        <fullName evidence="4 5">Uncharacterized protein LOC104596534</fullName>
    </submittedName>
</protein>
<feature type="region of interest" description="Disordered" evidence="1">
    <location>
        <begin position="210"/>
        <end position="233"/>
    </location>
</feature>